<dbReference type="Pfam" id="PF00583">
    <property type="entry name" value="Acetyltransf_1"/>
    <property type="match status" value="1"/>
</dbReference>
<dbReference type="OrthoDB" id="7843527at2"/>
<evidence type="ECO:0000313" key="3">
    <source>
        <dbReference type="Proteomes" id="UP000198703"/>
    </source>
</evidence>
<keyword evidence="3" id="KW-1185">Reference proteome</keyword>
<dbReference type="AlphaFoldDB" id="A0A1H3VUU4"/>
<gene>
    <name evidence="2" type="ORF">SAMN05444370_101311</name>
</gene>
<keyword evidence="2" id="KW-0808">Transferase</keyword>
<feature type="domain" description="N-acetyltransferase" evidence="1">
    <location>
        <begin position="27"/>
        <end position="169"/>
    </location>
</feature>
<name>A0A1H3VUU4_9RHOB</name>
<dbReference type="Gene3D" id="3.40.630.30">
    <property type="match status" value="1"/>
</dbReference>
<proteinExistence type="predicted"/>
<sequence>MTMTERRRRHGGVFRELWSLDWVHYTAHLKRLSPEDRVSRFHGVVRDHRIEAHAREALRRPGRVLGWFDGGTLRAAAEVAFAPGETEAEAAFEVEQSYRGRGVGTELVARTLLWSRNRGVRRLLIHTTRRNLPMLRAAQANGAAFEFDIADAEGVIAAEAPNLLSHTAEAMQALEDAWRWSLRRFGGGGMAPFL</sequence>
<dbReference type="CDD" id="cd04301">
    <property type="entry name" value="NAT_SF"/>
    <property type="match status" value="1"/>
</dbReference>
<accession>A0A1H3VUU4</accession>
<dbReference type="InterPro" id="IPR000182">
    <property type="entry name" value="GNAT_dom"/>
</dbReference>
<dbReference type="Proteomes" id="UP000198703">
    <property type="component" value="Unassembled WGS sequence"/>
</dbReference>
<dbReference type="PROSITE" id="PS51186">
    <property type="entry name" value="GNAT"/>
    <property type="match status" value="1"/>
</dbReference>
<reference evidence="2 3" key="1">
    <citation type="submission" date="2016-10" db="EMBL/GenBank/DDBJ databases">
        <authorList>
            <person name="de Groot N.N."/>
        </authorList>
    </citation>
    <scope>NUCLEOTIDE SEQUENCE [LARGE SCALE GENOMIC DNA]</scope>
    <source>
        <strain evidence="2 3">DSM 15345</strain>
    </source>
</reference>
<dbReference type="InterPro" id="IPR016181">
    <property type="entry name" value="Acyl_CoA_acyltransferase"/>
</dbReference>
<dbReference type="GO" id="GO:0016747">
    <property type="term" value="F:acyltransferase activity, transferring groups other than amino-acyl groups"/>
    <property type="evidence" value="ECO:0007669"/>
    <property type="project" value="InterPro"/>
</dbReference>
<dbReference type="STRING" id="89524.SAMN05444370_101311"/>
<organism evidence="2 3">
    <name type="scientific">Rubrimonas cliftonensis</name>
    <dbReference type="NCBI Taxonomy" id="89524"/>
    <lineage>
        <taxon>Bacteria</taxon>
        <taxon>Pseudomonadati</taxon>
        <taxon>Pseudomonadota</taxon>
        <taxon>Alphaproteobacteria</taxon>
        <taxon>Rhodobacterales</taxon>
        <taxon>Paracoccaceae</taxon>
        <taxon>Rubrimonas</taxon>
    </lineage>
</organism>
<evidence type="ECO:0000313" key="2">
    <source>
        <dbReference type="EMBL" id="SDZ78004.1"/>
    </source>
</evidence>
<evidence type="ECO:0000259" key="1">
    <source>
        <dbReference type="PROSITE" id="PS51186"/>
    </source>
</evidence>
<protein>
    <submittedName>
        <fullName evidence="2">Acetyltransferase (GNAT) family protein</fullName>
    </submittedName>
</protein>
<dbReference type="SUPFAM" id="SSF55729">
    <property type="entry name" value="Acyl-CoA N-acyltransferases (Nat)"/>
    <property type="match status" value="1"/>
</dbReference>
<dbReference type="EMBL" id="FNQM01000001">
    <property type="protein sequence ID" value="SDZ78004.1"/>
    <property type="molecule type" value="Genomic_DNA"/>
</dbReference>